<dbReference type="InterPro" id="IPR000835">
    <property type="entry name" value="HTH_MarR-typ"/>
</dbReference>
<accession>A0A8J3PA64</accession>
<evidence type="ECO:0000313" key="3">
    <source>
        <dbReference type="Proteomes" id="UP000630887"/>
    </source>
</evidence>
<feature type="domain" description="HTH marR-type" evidence="1">
    <location>
        <begin position="8"/>
        <end position="141"/>
    </location>
</feature>
<dbReference type="PANTHER" id="PTHR33164:SF43">
    <property type="entry name" value="HTH-TYPE TRANSCRIPTIONAL REPRESSOR YETL"/>
    <property type="match status" value="1"/>
</dbReference>
<organism evidence="2 3">
    <name type="scientific">Catellatospora coxensis</name>
    <dbReference type="NCBI Taxonomy" id="310354"/>
    <lineage>
        <taxon>Bacteria</taxon>
        <taxon>Bacillati</taxon>
        <taxon>Actinomycetota</taxon>
        <taxon>Actinomycetes</taxon>
        <taxon>Micromonosporales</taxon>
        <taxon>Micromonosporaceae</taxon>
        <taxon>Catellatospora</taxon>
    </lineage>
</organism>
<dbReference type="AlphaFoldDB" id="A0A8J3PA64"/>
<dbReference type="EMBL" id="BONI01000066">
    <property type="protein sequence ID" value="GIG09512.1"/>
    <property type="molecule type" value="Genomic_DNA"/>
</dbReference>
<dbReference type="Gene3D" id="1.10.10.10">
    <property type="entry name" value="Winged helix-like DNA-binding domain superfamily/Winged helix DNA-binding domain"/>
    <property type="match status" value="1"/>
</dbReference>
<dbReference type="PANTHER" id="PTHR33164">
    <property type="entry name" value="TRANSCRIPTIONAL REGULATOR, MARR FAMILY"/>
    <property type="match status" value="1"/>
</dbReference>
<evidence type="ECO:0000313" key="2">
    <source>
        <dbReference type="EMBL" id="GIG09512.1"/>
    </source>
</evidence>
<proteinExistence type="predicted"/>
<protein>
    <recommendedName>
        <fullName evidence="1">HTH marR-type domain-containing protein</fullName>
    </recommendedName>
</protein>
<dbReference type="PROSITE" id="PS50995">
    <property type="entry name" value="HTH_MARR_2"/>
    <property type="match status" value="1"/>
</dbReference>
<sequence length="150" mass="16492">MSSVNGAHPHVFDLLGQALTAGRRGMEAEVADEPHHLRGSHLRLLSMTPAEGLRPTELAARVGMTKQSLGEFVATMQQAGFLHVDPDPADRRARIVRPTAKGLRLQARILEILAETEQRWRDEVGASDWAVFHRVLRHLAAGKAPDDAAR</sequence>
<dbReference type="SUPFAM" id="SSF46785">
    <property type="entry name" value="Winged helix' DNA-binding domain"/>
    <property type="match status" value="1"/>
</dbReference>
<gene>
    <name evidence="2" type="ORF">Cco03nite_62120</name>
</gene>
<comment type="caution">
    <text evidence="2">The sequence shown here is derived from an EMBL/GenBank/DDBJ whole genome shotgun (WGS) entry which is preliminary data.</text>
</comment>
<evidence type="ECO:0000259" key="1">
    <source>
        <dbReference type="PROSITE" id="PS50995"/>
    </source>
</evidence>
<dbReference type="InterPro" id="IPR036390">
    <property type="entry name" value="WH_DNA-bd_sf"/>
</dbReference>
<reference evidence="2 3" key="1">
    <citation type="submission" date="2021-01" db="EMBL/GenBank/DDBJ databases">
        <title>Whole genome shotgun sequence of Catellatospora coxensis NBRC 107359.</title>
        <authorList>
            <person name="Komaki H."/>
            <person name="Tamura T."/>
        </authorList>
    </citation>
    <scope>NUCLEOTIDE SEQUENCE [LARGE SCALE GENOMIC DNA]</scope>
    <source>
        <strain evidence="2 3">NBRC 107359</strain>
    </source>
</reference>
<keyword evidence="3" id="KW-1185">Reference proteome</keyword>
<dbReference type="GO" id="GO:0003700">
    <property type="term" value="F:DNA-binding transcription factor activity"/>
    <property type="evidence" value="ECO:0007669"/>
    <property type="project" value="InterPro"/>
</dbReference>
<dbReference type="RefSeq" id="WP_203696583.1">
    <property type="nucleotide sequence ID" value="NZ_BAAALC010000018.1"/>
</dbReference>
<dbReference type="Pfam" id="PF12802">
    <property type="entry name" value="MarR_2"/>
    <property type="match status" value="1"/>
</dbReference>
<dbReference type="Proteomes" id="UP000630887">
    <property type="component" value="Unassembled WGS sequence"/>
</dbReference>
<dbReference type="SMART" id="SM00347">
    <property type="entry name" value="HTH_MARR"/>
    <property type="match status" value="1"/>
</dbReference>
<dbReference type="InterPro" id="IPR036388">
    <property type="entry name" value="WH-like_DNA-bd_sf"/>
</dbReference>
<name>A0A8J3PA64_9ACTN</name>
<dbReference type="InterPro" id="IPR039422">
    <property type="entry name" value="MarR/SlyA-like"/>
</dbReference>
<dbReference type="GO" id="GO:0006950">
    <property type="term" value="P:response to stress"/>
    <property type="evidence" value="ECO:0007669"/>
    <property type="project" value="TreeGrafter"/>
</dbReference>